<proteinExistence type="predicted"/>
<name>A0A6G0VW24_APHCR</name>
<keyword evidence="2" id="KW-1185">Reference proteome</keyword>
<accession>A0A6G0VW24</accession>
<dbReference type="Proteomes" id="UP000478052">
    <property type="component" value="Unassembled WGS sequence"/>
</dbReference>
<evidence type="ECO:0000313" key="2">
    <source>
        <dbReference type="Proteomes" id="UP000478052"/>
    </source>
</evidence>
<evidence type="ECO:0000313" key="1">
    <source>
        <dbReference type="EMBL" id="KAF0711556.1"/>
    </source>
</evidence>
<comment type="caution">
    <text evidence="1">The sequence shown here is derived from an EMBL/GenBank/DDBJ whole genome shotgun (WGS) entry which is preliminary data.</text>
</comment>
<sequence>MLDYNLKIEYKISYKLFLLSNFYEICHKCEKLQRKLECHYRKKCYEWLNFKFLRHRLLLTERYQSMGVVSCSKMNLVGTLRRSFFEFPNSFQKRREKPKKN</sequence>
<dbReference type="EMBL" id="VUJU01011220">
    <property type="protein sequence ID" value="KAF0711556.1"/>
    <property type="molecule type" value="Genomic_DNA"/>
</dbReference>
<reference evidence="1 2" key="1">
    <citation type="submission" date="2019-08" db="EMBL/GenBank/DDBJ databases">
        <title>Whole genome of Aphis craccivora.</title>
        <authorList>
            <person name="Voronova N.V."/>
            <person name="Shulinski R.S."/>
            <person name="Bandarenka Y.V."/>
            <person name="Zhorov D.G."/>
            <person name="Warner D."/>
        </authorList>
    </citation>
    <scope>NUCLEOTIDE SEQUENCE [LARGE SCALE GENOMIC DNA]</scope>
    <source>
        <strain evidence="1">180601</strain>
        <tissue evidence="1">Whole Body</tissue>
    </source>
</reference>
<organism evidence="1 2">
    <name type="scientific">Aphis craccivora</name>
    <name type="common">Cowpea aphid</name>
    <dbReference type="NCBI Taxonomy" id="307492"/>
    <lineage>
        <taxon>Eukaryota</taxon>
        <taxon>Metazoa</taxon>
        <taxon>Ecdysozoa</taxon>
        <taxon>Arthropoda</taxon>
        <taxon>Hexapoda</taxon>
        <taxon>Insecta</taxon>
        <taxon>Pterygota</taxon>
        <taxon>Neoptera</taxon>
        <taxon>Paraneoptera</taxon>
        <taxon>Hemiptera</taxon>
        <taxon>Sternorrhyncha</taxon>
        <taxon>Aphidomorpha</taxon>
        <taxon>Aphidoidea</taxon>
        <taxon>Aphididae</taxon>
        <taxon>Aphidini</taxon>
        <taxon>Aphis</taxon>
        <taxon>Aphis</taxon>
    </lineage>
</organism>
<gene>
    <name evidence="1" type="ORF">FWK35_00033897</name>
</gene>
<dbReference type="AlphaFoldDB" id="A0A6G0VW24"/>
<protein>
    <submittedName>
        <fullName evidence="1">Uncharacterized protein</fullName>
    </submittedName>
</protein>